<sequence length="75" mass="8456">MIQPSKNRGTLSNPDGRFEPQTREHFADGGDIEEDILPPLEPFLLPKHSKSVISHNDSPDISRDIFDALCHMESE</sequence>
<evidence type="ECO:0000313" key="5">
    <source>
        <dbReference type="Proteomes" id="UP000254374"/>
    </source>
</evidence>
<keyword evidence="4" id="KW-1185">Reference proteome</keyword>
<dbReference type="Proteomes" id="UP000186808">
    <property type="component" value="Unassembled WGS sequence"/>
</dbReference>
<dbReference type="EMBL" id="UGGV01000001">
    <property type="protein sequence ID" value="STO24351.1"/>
    <property type="molecule type" value="Genomic_DNA"/>
</dbReference>
<dbReference type="RefSeq" id="WP_058467810.1">
    <property type="nucleotide sequence ID" value="NZ_CAAAIX010000006.1"/>
</dbReference>
<evidence type="ECO:0000313" key="3">
    <source>
        <dbReference type="EMBL" id="STO24351.1"/>
    </source>
</evidence>
<evidence type="ECO:0000256" key="1">
    <source>
        <dbReference type="SAM" id="MobiDB-lite"/>
    </source>
</evidence>
<feature type="compositionally biased region" description="Polar residues" evidence="1">
    <location>
        <begin position="1"/>
        <end position="13"/>
    </location>
</feature>
<reference evidence="2 4" key="1">
    <citation type="submission" date="2017-01" db="EMBL/GenBank/DDBJ databases">
        <authorList>
            <person name="Varghese N."/>
            <person name="Submissions S."/>
        </authorList>
    </citation>
    <scope>NUCLEOTIDE SEQUENCE [LARGE SCALE GENOMIC DNA]</scope>
    <source>
        <strain evidence="2 4">ATCC 33342</strain>
    </source>
</reference>
<dbReference type="EMBL" id="FTNL01000001">
    <property type="protein sequence ID" value="SIQ53627.1"/>
    <property type="molecule type" value="Genomic_DNA"/>
</dbReference>
<evidence type="ECO:0000313" key="4">
    <source>
        <dbReference type="Proteomes" id="UP000186808"/>
    </source>
</evidence>
<reference evidence="3 5" key="2">
    <citation type="submission" date="2018-06" db="EMBL/GenBank/DDBJ databases">
        <authorList>
            <consortium name="Pathogen Informatics"/>
            <person name="Doyle S."/>
        </authorList>
    </citation>
    <scope>NUCLEOTIDE SEQUENCE [LARGE SCALE GENOMIC DNA]</scope>
    <source>
        <strain evidence="3 5">NCTC11401</strain>
    </source>
</reference>
<protein>
    <submittedName>
        <fullName evidence="3">Uncharacterized protein</fullName>
    </submittedName>
</protein>
<organism evidence="3 5">
    <name type="scientific">Fluoribacter gormanii</name>
    <dbReference type="NCBI Taxonomy" id="464"/>
    <lineage>
        <taxon>Bacteria</taxon>
        <taxon>Pseudomonadati</taxon>
        <taxon>Pseudomonadota</taxon>
        <taxon>Gammaproteobacteria</taxon>
        <taxon>Legionellales</taxon>
        <taxon>Legionellaceae</taxon>
        <taxon>Fluoribacter</taxon>
    </lineage>
</organism>
<dbReference type="Proteomes" id="UP000254374">
    <property type="component" value="Unassembled WGS sequence"/>
</dbReference>
<evidence type="ECO:0000313" key="2">
    <source>
        <dbReference type="EMBL" id="SIQ53627.1"/>
    </source>
</evidence>
<dbReference type="STRING" id="464.Lgor_1309"/>
<proteinExistence type="predicted"/>
<dbReference type="AlphaFoldDB" id="A0A377GHU7"/>
<feature type="region of interest" description="Disordered" evidence="1">
    <location>
        <begin position="1"/>
        <end position="23"/>
    </location>
</feature>
<name>A0A377GHU7_9GAMM</name>
<gene>
    <name evidence="3" type="ORF">NCTC11401_01163</name>
    <name evidence="2" type="ORF">SAMN05421777_101256</name>
</gene>
<accession>A0A377GHU7</accession>